<dbReference type="InterPro" id="IPR000172">
    <property type="entry name" value="GMC_OxRdtase_N"/>
</dbReference>
<name>A0A6A6SCM3_9PLEO</name>
<evidence type="ECO:0000256" key="2">
    <source>
        <dbReference type="PIRSR" id="PIRSR000137-2"/>
    </source>
</evidence>
<dbReference type="EMBL" id="MU006778">
    <property type="protein sequence ID" value="KAF2644591.1"/>
    <property type="molecule type" value="Genomic_DNA"/>
</dbReference>
<dbReference type="Proteomes" id="UP000799753">
    <property type="component" value="Unassembled WGS sequence"/>
</dbReference>
<evidence type="ECO:0000313" key="4">
    <source>
        <dbReference type="EMBL" id="KAF2644591.1"/>
    </source>
</evidence>
<dbReference type="PROSITE" id="PS00624">
    <property type="entry name" value="GMC_OXRED_2"/>
    <property type="match status" value="1"/>
</dbReference>
<sequence length="621" mass="67720">MAERTGCVTSVDALSIKEPDFIVIGGGIGGLVIANRLSEDADKKVLLIEAGANRMGDLKIDTVGMLSTLYGDPDYDWDYMTEPQTHVNGRQIPHPRGKVLGGSSAINFGANVYPSKANLEGWKALGNEGWDAAGLAPYFRKYSRFTPPSAETKKLLSIDYINEELHGKDGPLPVTIPDVYGPFQELWSKTLDKLGWCNSDDPIEGEKLGTFACGLTIDAETKTRGYAASAYYTPDVAKRPNLQVLTETFVEKILTKNADGTVVATGVKVQTKDGTHHEILAKHEVILSAGAIQSPQILELSGIGQKSLLEKHGIPVVVDSPNVGENLQDHAISAPCFEIADGQISADIMRDPNIVQAALEQYMTTKTGPLVGIPISVTMLPPVDHNGRISQDDIAKLTSQYADDANLPLWQKKQYEVLRKQILGPKEAVAYAMMLPLQLNFSPGRTEMKDLLAPTDPKNYITIMVVNNHPFSRGICHIRSADPKDKPILDPRYLSHPMDLEILARQTQYVETIIKTEPFASLLKPTGRLPAGKAATNLDAAKEIVKERLLTTFHPTGTCAMMPKGIGGVVDTKLKVYGTKNLRVVDASIFPMETLGNIQATVYAVAEKAADIIKEDWKSRV</sequence>
<keyword evidence="5" id="KW-1185">Reference proteome</keyword>
<dbReference type="SUPFAM" id="SSF54373">
    <property type="entry name" value="FAD-linked reductases, C-terminal domain"/>
    <property type="match status" value="1"/>
</dbReference>
<dbReference type="InterPro" id="IPR012132">
    <property type="entry name" value="GMC_OxRdtase"/>
</dbReference>
<feature type="binding site" evidence="2">
    <location>
        <position position="99"/>
    </location>
    <ligand>
        <name>FAD</name>
        <dbReference type="ChEBI" id="CHEBI:57692"/>
    </ligand>
</feature>
<organism evidence="4 5">
    <name type="scientific">Massarina eburnea CBS 473.64</name>
    <dbReference type="NCBI Taxonomy" id="1395130"/>
    <lineage>
        <taxon>Eukaryota</taxon>
        <taxon>Fungi</taxon>
        <taxon>Dikarya</taxon>
        <taxon>Ascomycota</taxon>
        <taxon>Pezizomycotina</taxon>
        <taxon>Dothideomycetes</taxon>
        <taxon>Pleosporomycetidae</taxon>
        <taxon>Pleosporales</taxon>
        <taxon>Massarineae</taxon>
        <taxon>Massarinaceae</taxon>
        <taxon>Massarina</taxon>
    </lineage>
</organism>
<dbReference type="OrthoDB" id="269227at2759"/>
<gene>
    <name evidence="4" type="ORF">P280DRAFT_418642</name>
</gene>
<keyword evidence="2" id="KW-0285">Flavoprotein</keyword>
<dbReference type="Pfam" id="PF00732">
    <property type="entry name" value="GMC_oxred_N"/>
    <property type="match status" value="1"/>
</dbReference>
<reference evidence="4" key="1">
    <citation type="journal article" date="2020" name="Stud. Mycol.">
        <title>101 Dothideomycetes genomes: a test case for predicting lifestyles and emergence of pathogens.</title>
        <authorList>
            <person name="Haridas S."/>
            <person name="Albert R."/>
            <person name="Binder M."/>
            <person name="Bloem J."/>
            <person name="Labutti K."/>
            <person name="Salamov A."/>
            <person name="Andreopoulos B."/>
            <person name="Baker S."/>
            <person name="Barry K."/>
            <person name="Bills G."/>
            <person name="Bluhm B."/>
            <person name="Cannon C."/>
            <person name="Castanera R."/>
            <person name="Culley D."/>
            <person name="Daum C."/>
            <person name="Ezra D."/>
            <person name="Gonzalez J."/>
            <person name="Henrissat B."/>
            <person name="Kuo A."/>
            <person name="Liang C."/>
            <person name="Lipzen A."/>
            <person name="Lutzoni F."/>
            <person name="Magnuson J."/>
            <person name="Mondo S."/>
            <person name="Nolan M."/>
            <person name="Ohm R."/>
            <person name="Pangilinan J."/>
            <person name="Park H.-J."/>
            <person name="Ramirez L."/>
            <person name="Alfaro M."/>
            <person name="Sun H."/>
            <person name="Tritt A."/>
            <person name="Yoshinaga Y."/>
            <person name="Zwiers L.-H."/>
            <person name="Turgeon B."/>
            <person name="Goodwin S."/>
            <person name="Spatafora J."/>
            <person name="Crous P."/>
            <person name="Grigoriev I."/>
        </authorList>
    </citation>
    <scope>NUCLEOTIDE SEQUENCE</scope>
    <source>
        <strain evidence="4">CBS 473.64</strain>
    </source>
</reference>
<keyword evidence="2" id="KW-0274">FAD</keyword>
<comment type="similarity">
    <text evidence="1">Belongs to the GMC oxidoreductase family.</text>
</comment>
<dbReference type="PIRSF" id="PIRSF000137">
    <property type="entry name" value="Alcohol_oxidase"/>
    <property type="match status" value="1"/>
</dbReference>
<dbReference type="GO" id="GO:0016614">
    <property type="term" value="F:oxidoreductase activity, acting on CH-OH group of donors"/>
    <property type="evidence" value="ECO:0007669"/>
    <property type="project" value="InterPro"/>
</dbReference>
<dbReference type="AlphaFoldDB" id="A0A6A6SCM3"/>
<dbReference type="SUPFAM" id="SSF51905">
    <property type="entry name" value="FAD/NAD(P)-binding domain"/>
    <property type="match status" value="1"/>
</dbReference>
<dbReference type="Pfam" id="PF05199">
    <property type="entry name" value="GMC_oxred_C"/>
    <property type="match status" value="1"/>
</dbReference>
<dbReference type="GO" id="GO:0050660">
    <property type="term" value="F:flavin adenine dinucleotide binding"/>
    <property type="evidence" value="ECO:0007669"/>
    <property type="project" value="InterPro"/>
</dbReference>
<dbReference type="Gene3D" id="3.30.560.10">
    <property type="entry name" value="Glucose Oxidase, domain 3"/>
    <property type="match status" value="1"/>
</dbReference>
<feature type="domain" description="Glucose-methanol-choline oxidoreductase N-terminal" evidence="3">
    <location>
        <begin position="290"/>
        <end position="304"/>
    </location>
</feature>
<proteinExistence type="inferred from homology"/>
<feature type="binding site" evidence="2">
    <location>
        <position position="250"/>
    </location>
    <ligand>
        <name>FAD</name>
        <dbReference type="ChEBI" id="CHEBI:57692"/>
    </ligand>
</feature>
<comment type="cofactor">
    <cofactor evidence="2">
        <name>FAD</name>
        <dbReference type="ChEBI" id="CHEBI:57692"/>
    </cofactor>
</comment>
<dbReference type="PANTHER" id="PTHR11552">
    <property type="entry name" value="GLUCOSE-METHANOL-CHOLINE GMC OXIDOREDUCTASE"/>
    <property type="match status" value="1"/>
</dbReference>
<protein>
    <submittedName>
        <fullName evidence="4">Alcohol oxidase</fullName>
    </submittedName>
</protein>
<dbReference type="InterPro" id="IPR007867">
    <property type="entry name" value="GMC_OxRtase_C"/>
</dbReference>
<dbReference type="InterPro" id="IPR036188">
    <property type="entry name" value="FAD/NAD-bd_sf"/>
</dbReference>
<evidence type="ECO:0000256" key="1">
    <source>
        <dbReference type="ARBA" id="ARBA00010790"/>
    </source>
</evidence>
<accession>A0A6A6SCM3</accession>
<dbReference type="Gene3D" id="3.50.50.60">
    <property type="entry name" value="FAD/NAD(P)-binding domain"/>
    <property type="match status" value="1"/>
</dbReference>
<evidence type="ECO:0000313" key="5">
    <source>
        <dbReference type="Proteomes" id="UP000799753"/>
    </source>
</evidence>
<dbReference type="PANTHER" id="PTHR11552:SF210">
    <property type="entry name" value="GLUCOSE-METHANOL-CHOLINE OXIDOREDUCTASE N-TERMINAL DOMAIN-CONTAINING PROTEIN-RELATED"/>
    <property type="match status" value="1"/>
</dbReference>
<evidence type="ECO:0000259" key="3">
    <source>
        <dbReference type="PROSITE" id="PS00624"/>
    </source>
</evidence>